<sequence length="272" mass="31555">MNNQRYVEFYRIAQAVLGDKLVKPIEHDNEIISEWVSKEGWLMLPLPSESCMSDAKNRRGPNIYVSASDEEIIIGIAVNTLESVYQLKNILHEFHNKEKSDLLHEITRLDDSFLTKVERKIKEKHFNQAPEYQNEIKIQSNKLDNESINEIFFIVDTIREDGLNLKKSRGTSHPIETPRIELTGTSFENDDEIFRQKLISIKPIFETCINIKTITELKKIGKEKIVAICAKCKEIIPESQYPPGTFCQKCGSLLKRTKMKKIDESYHLRDEN</sequence>
<gene>
    <name evidence="1" type="ORF">PV02_10265</name>
</gene>
<reference evidence="1 2" key="1">
    <citation type="journal article" date="2011" name="Appl. Environ. Microbiol.">
        <title>Methanogenic archaea isolated from Taiwan's Chelungpu fault.</title>
        <authorList>
            <person name="Wu S.Y."/>
            <person name="Lai M.C."/>
        </authorList>
    </citation>
    <scope>NUCLEOTIDE SEQUENCE [LARGE SCALE GENOMIC DNA]</scope>
    <source>
        <strain evidence="1 2">St545Mb</strain>
    </source>
</reference>
<dbReference type="AlphaFoldDB" id="A0AAE3KY02"/>
<organism evidence="1 2">
    <name type="scientific">Methanolobus chelungpuianus</name>
    <dbReference type="NCBI Taxonomy" id="502115"/>
    <lineage>
        <taxon>Archaea</taxon>
        <taxon>Methanobacteriati</taxon>
        <taxon>Methanobacteriota</taxon>
        <taxon>Stenosarchaea group</taxon>
        <taxon>Methanomicrobia</taxon>
        <taxon>Methanosarcinales</taxon>
        <taxon>Methanosarcinaceae</taxon>
        <taxon>Methanolobus</taxon>
    </lineage>
</organism>
<accession>A0AAE3KY02</accession>
<dbReference type="Proteomes" id="UP001206983">
    <property type="component" value="Unassembled WGS sequence"/>
</dbReference>
<evidence type="ECO:0000313" key="1">
    <source>
        <dbReference type="EMBL" id="MCQ6963485.1"/>
    </source>
</evidence>
<dbReference type="EMBL" id="JTEO01000006">
    <property type="protein sequence ID" value="MCQ6963485.1"/>
    <property type="molecule type" value="Genomic_DNA"/>
</dbReference>
<evidence type="ECO:0000313" key="2">
    <source>
        <dbReference type="Proteomes" id="UP001206983"/>
    </source>
</evidence>
<keyword evidence="2" id="KW-1185">Reference proteome</keyword>
<comment type="caution">
    <text evidence="1">The sequence shown here is derived from an EMBL/GenBank/DDBJ whole genome shotgun (WGS) entry which is preliminary data.</text>
</comment>
<dbReference type="RefSeq" id="WP_256623354.1">
    <property type="nucleotide sequence ID" value="NZ_JTEO01000006.1"/>
</dbReference>
<name>A0AAE3KY02_9EURY</name>
<proteinExistence type="predicted"/>
<protein>
    <submittedName>
        <fullName evidence="1">Uncharacterized protein</fullName>
    </submittedName>
</protein>